<dbReference type="InterPro" id="IPR008283">
    <property type="entry name" value="Peptidase_M17_N"/>
</dbReference>
<name>A0A095YGE7_9MICC</name>
<feature type="binding site" evidence="8">
    <location>
        <position position="281"/>
    </location>
    <ligand>
        <name>Mn(2+)</name>
        <dbReference type="ChEBI" id="CHEBI:29035"/>
        <label>2</label>
    </ligand>
</feature>
<dbReference type="SUPFAM" id="SSF53187">
    <property type="entry name" value="Zn-dependent exopeptidases"/>
    <property type="match status" value="1"/>
</dbReference>
<evidence type="ECO:0000256" key="1">
    <source>
        <dbReference type="ARBA" id="ARBA00000135"/>
    </source>
</evidence>
<dbReference type="EC" id="3.4.11.1" evidence="8"/>
<dbReference type="SUPFAM" id="SSF52949">
    <property type="entry name" value="Macro domain-like"/>
    <property type="match status" value="1"/>
</dbReference>
<dbReference type="PROSITE" id="PS00631">
    <property type="entry name" value="CYTOSOL_AP"/>
    <property type="match status" value="1"/>
</dbReference>
<comment type="similarity">
    <text evidence="3 8">Belongs to the peptidase M17 family.</text>
</comment>
<evidence type="ECO:0000313" key="11">
    <source>
        <dbReference type="Proteomes" id="UP000053528"/>
    </source>
</evidence>
<feature type="binding site" evidence="8">
    <location>
        <position position="342"/>
    </location>
    <ligand>
        <name>Mn(2+)</name>
        <dbReference type="ChEBI" id="CHEBI:29035"/>
        <label>1</label>
    </ligand>
</feature>
<feature type="binding site" evidence="8">
    <location>
        <position position="263"/>
    </location>
    <ligand>
        <name>Mn(2+)</name>
        <dbReference type="ChEBI" id="CHEBI:29035"/>
        <label>2</label>
    </ligand>
</feature>
<evidence type="ECO:0000256" key="7">
    <source>
        <dbReference type="ARBA" id="ARBA00049972"/>
    </source>
</evidence>
<keyword evidence="8" id="KW-0479">Metal-binding</keyword>
<comment type="caution">
    <text evidence="10">The sequence shown here is derived from an EMBL/GenBank/DDBJ whole genome shotgun (WGS) entry which is preliminary data.</text>
</comment>
<feature type="binding site" evidence="8">
    <location>
        <position position="342"/>
    </location>
    <ligand>
        <name>Mn(2+)</name>
        <dbReference type="ChEBI" id="CHEBI:29035"/>
        <label>2</label>
    </ligand>
</feature>
<feature type="active site" evidence="8">
    <location>
        <position position="344"/>
    </location>
</feature>
<dbReference type="Proteomes" id="UP000053528">
    <property type="component" value="Unassembled WGS sequence"/>
</dbReference>
<dbReference type="GO" id="GO:0070006">
    <property type="term" value="F:metalloaminopeptidase activity"/>
    <property type="evidence" value="ECO:0007669"/>
    <property type="project" value="InterPro"/>
</dbReference>
<proteinExistence type="inferred from homology"/>
<feature type="active site" evidence="8">
    <location>
        <position position="270"/>
    </location>
</feature>
<evidence type="ECO:0000256" key="5">
    <source>
        <dbReference type="ARBA" id="ARBA00022670"/>
    </source>
</evidence>
<dbReference type="InterPro" id="IPR043472">
    <property type="entry name" value="Macro_dom-like"/>
</dbReference>
<dbReference type="Gene3D" id="3.40.220.10">
    <property type="entry name" value="Leucine Aminopeptidase, subunit E, domain 1"/>
    <property type="match status" value="1"/>
</dbReference>
<evidence type="ECO:0000256" key="4">
    <source>
        <dbReference type="ARBA" id="ARBA00022438"/>
    </source>
</evidence>
<keyword evidence="6 8" id="KW-0378">Hydrolase</keyword>
<evidence type="ECO:0000313" key="10">
    <source>
        <dbReference type="EMBL" id="KGF21495.1"/>
    </source>
</evidence>
<dbReference type="InterPro" id="IPR000819">
    <property type="entry name" value="Peptidase_M17_C"/>
</dbReference>
<feature type="domain" description="Cytosol aminopeptidase" evidence="9">
    <location>
        <begin position="338"/>
        <end position="345"/>
    </location>
</feature>
<dbReference type="NCBIfam" id="NF002073">
    <property type="entry name" value="PRK00913.1-2"/>
    <property type="match status" value="1"/>
</dbReference>
<comment type="catalytic activity">
    <reaction evidence="2 8">
        <text>Release of an N-terminal amino acid, preferentially leucine, but not glutamic or aspartic acids.</text>
        <dbReference type="EC" id="3.4.11.10"/>
    </reaction>
</comment>
<dbReference type="EC" id="3.4.11.10" evidence="8"/>
<dbReference type="HAMAP" id="MF_00181">
    <property type="entry name" value="Cytosol_peptidase_M17"/>
    <property type="match status" value="1"/>
</dbReference>
<dbReference type="GO" id="GO:0005737">
    <property type="term" value="C:cytoplasm"/>
    <property type="evidence" value="ECO:0007669"/>
    <property type="project" value="UniProtKB-SubCell"/>
</dbReference>
<dbReference type="InterPro" id="IPR023042">
    <property type="entry name" value="Peptidase_M17_leu_NH2_pept"/>
</dbReference>
<protein>
    <recommendedName>
        <fullName evidence="8">Probable cytosol aminopeptidase</fullName>
        <ecNumber evidence="8">3.4.11.1</ecNumber>
    </recommendedName>
    <alternativeName>
        <fullName evidence="8">Leucine aminopeptidase</fullName>
        <shortName evidence="8">LAP</shortName>
        <ecNumber evidence="8">3.4.11.10</ecNumber>
    </alternativeName>
    <alternativeName>
        <fullName evidence="8">Leucyl aminopeptidase</fullName>
    </alternativeName>
</protein>
<dbReference type="AlphaFoldDB" id="A0A095YGE7"/>
<dbReference type="GO" id="GO:0030145">
    <property type="term" value="F:manganese ion binding"/>
    <property type="evidence" value="ECO:0007669"/>
    <property type="project" value="UniProtKB-UniRule"/>
</dbReference>
<evidence type="ECO:0000259" key="9">
    <source>
        <dbReference type="PROSITE" id="PS00631"/>
    </source>
</evidence>
<sequence>MHAIDDFTLSVIAPDESGLKPDATVWVARAENDAAVVLGDAPEGLDQALEELAFSADAGKVAQVPGAGDNGSLAVVVGLGSVTDPTPEDLRRAAGVATRALSGRETALLRFPAEEPELLAAALEGASLGSWAFRAYKSSKPAKGNPLEQAVVATSLANDKSVKKIVERAAIVTRHAKQVRALVNTSPADLFPETFSEYAQEQASGTKVKVEVWDEKRLVQEGFGGIIGVGRGSERGPRLVKVSYTPSKKAKHLAIVGKGITFDTGGISLKPAPGMEEMKSDMTGAATTLHAVLAAAELGLETRVTGWLCLAENMPSGSATRPGDVLTMYKGTTVEVTNTDAEGRLVLGDGLTKASEENPDLLLDIATLTGAQLVALGQRTAGIMGDEEATSAIEAAAESTGELLWTMPIPEEIRKDLDSVTADLRNSGDRNGGMLKAAAFLREFVGAKDDDDSKPTWGHIDIAGPSFNNKAPWGHTPKEGTGYALRTLVEVAANLGNN</sequence>
<feature type="binding site" evidence="8">
    <location>
        <position position="263"/>
    </location>
    <ligand>
        <name>Mn(2+)</name>
        <dbReference type="ChEBI" id="CHEBI:29035"/>
        <label>1</label>
    </ligand>
</feature>
<reference evidence="10 11" key="1">
    <citation type="submission" date="2014-07" db="EMBL/GenBank/DDBJ databases">
        <authorList>
            <person name="McCorrison J."/>
            <person name="Sanka R."/>
            <person name="Torralba M."/>
            <person name="Gillis M."/>
            <person name="Haft D.H."/>
            <person name="Methe B."/>
            <person name="Sutton G."/>
            <person name="Nelson K.E."/>
        </authorList>
    </citation>
    <scope>NUCLEOTIDE SEQUENCE [LARGE SCALE GENOMIC DNA]</scope>
    <source>
        <strain evidence="10 11">DNF00011</strain>
    </source>
</reference>
<keyword evidence="5 8" id="KW-0645">Protease</keyword>
<dbReference type="RefSeq" id="WP_035754505.1">
    <property type="nucleotide sequence ID" value="NZ_JRNH01000004.1"/>
</dbReference>
<gene>
    <name evidence="8" type="primary">pepA</name>
    <name evidence="10" type="ORF">HMPREF2128_02235</name>
</gene>
<keyword evidence="8" id="KW-0963">Cytoplasm</keyword>
<dbReference type="Gene3D" id="3.40.630.10">
    <property type="entry name" value="Zn peptidases"/>
    <property type="match status" value="1"/>
</dbReference>
<comment type="function">
    <text evidence="7 8">Presumably involved in the processing and regular turnover of intracellular proteins. Catalyzes the removal of unsubstituted N-terminal amino acids from various peptides.</text>
</comment>
<dbReference type="PANTHER" id="PTHR11963">
    <property type="entry name" value="LEUCINE AMINOPEPTIDASE-RELATED"/>
    <property type="match status" value="1"/>
</dbReference>
<dbReference type="Pfam" id="PF00883">
    <property type="entry name" value="Peptidase_M17"/>
    <property type="match status" value="1"/>
</dbReference>
<feature type="binding site" evidence="8">
    <location>
        <position position="258"/>
    </location>
    <ligand>
        <name>Mn(2+)</name>
        <dbReference type="ChEBI" id="CHEBI:29035"/>
        <label>2</label>
    </ligand>
</feature>
<comment type="cofactor">
    <cofactor evidence="8">
        <name>Mn(2+)</name>
        <dbReference type="ChEBI" id="CHEBI:29035"/>
    </cofactor>
    <text evidence="8">Binds 2 manganese ions per subunit.</text>
</comment>
<keyword evidence="8" id="KW-0464">Manganese</keyword>
<feature type="binding site" evidence="8">
    <location>
        <position position="340"/>
    </location>
    <ligand>
        <name>Mn(2+)</name>
        <dbReference type="ChEBI" id="CHEBI:29035"/>
        <label>1</label>
    </ligand>
</feature>
<evidence type="ECO:0000256" key="3">
    <source>
        <dbReference type="ARBA" id="ARBA00009528"/>
    </source>
</evidence>
<accession>A0A095YGE7</accession>
<dbReference type="Pfam" id="PF02789">
    <property type="entry name" value="Peptidase_M17_N"/>
    <property type="match status" value="1"/>
</dbReference>
<dbReference type="InterPro" id="IPR011356">
    <property type="entry name" value="Leucine_aapep/pepB"/>
</dbReference>
<comment type="catalytic activity">
    <reaction evidence="1 8">
        <text>Release of an N-terminal amino acid, Xaa-|-Yaa-, in which Xaa is preferably Leu, but may be other amino acids including Pro although not Arg or Lys, and Yaa may be Pro. Amino acid amides and methyl esters are also readily hydrolyzed, but rates on arylamides are exceedingly low.</text>
        <dbReference type="EC" id="3.4.11.1"/>
    </reaction>
</comment>
<dbReference type="GO" id="GO:0006508">
    <property type="term" value="P:proteolysis"/>
    <property type="evidence" value="ECO:0007669"/>
    <property type="project" value="UniProtKB-KW"/>
</dbReference>
<dbReference type="PANTHER" id="PTHR11963:SF23">
    <property type="entry name" value="CYTOSOL AMINOPEPTIDASE"/>
    <property type="match status" value="1"/>
</dbReference>
<comment type="subcellular location">
    <subcellularLocation>
        <location evidence="8">Cytoplasm</location>
    </subcellularLocation>
</comment>
<dbReference type="CDD" id="cd00433">
    <property type="entry name" value="Peptidase_M17"/>
    <property type="match status" value="1"/>
</dbReference>
<dbReference type="EMBL" id="JRNH01000004">
    <property type="protein sequence ID" value="KGF21495.1"/>
    <property type="molecule type" value="Genomic_DNA"/>
</dbReference>
<evidence type="ECO:0000256" key="2">
    <source>
        <dbReference type="ARBA" id="ARBA00000967"/>
    </source>
</evidence>
<organism evidence="10 11">
    <name type="scientific">Pseudoglutamicibacter albus DNF00011</name>
    <dbReference type="NCBI Taxonomy" id="1401063"/>
    <lineage>
        <taxon>Bacteria</taxon>
        <taxon>Bacillati</taxon>
        <taxon>Actinomycetota</taxon>
        <taxon>Actinomycetes</taxon>
        <taxon>Micrococcales</taxon>
        <taxon>Micrococcaceae</taxon>
        <taxon>Pseudoglutamicibacter</taxon>
    </lineage>
</organism>
<dbReference type="PRINTS" id="PR00481">
    <property type="entry name" value="LAMNOPPTDASE"/>
</dbReference>
<keyword evidence="4 8" id="KW-0031">Aminopeptidase</keyword>
<evidence type="ECO:0000256" key="8">
    <source>
        <dbReference type="HAMAP-Rule" id="MF_00181"/>
    </source>
</evidence>
<evidence type="ECO:0000256" key="6">
    <source>
        <dbReference type="ARBA" id="ARBA00022801"/>
    </source>
</evidence>